<feature type="compositionally biased region" description="Acidic residues" evidence="11">
    <location>
        <begin position="4808"/>
        <end position="4833"/>
    </location>
</feature>
<dbReference type="InterPro" id="IPR003593">
    <property type="entry name" value="AAA+_ATPase"/>
</dbReference>
<dbReference type="PANTHER" id="PTHR48103:SF2">
    <property type="entry name" value="MIDASIN"/>
    <property type="match status" value="1"/>
</dbReference>
<dbReference type="GO" id="GO:0000027">
    <property type="term" value="P:ribosomal large subunit assembly"/>
    <property type="evidence" value="ECO:0007669"/>
    <property type="project" value="InterPro"/>
</dbReference>
<keyword evidence="6 10" id="KW-0547">Nucleotide-binding</keyword>
<keyword evidence="14" id="KW-1185">Reference proteome</keyword>
<protein>
    <recommendedName>
        <fullName evidence="4 10">Midasin</fullName>
    </recommendedName>
</protein>
<dbReference type="GO" id="GO:0030687">
    <property type="term" value="C:preribosome, large subunit precursor"/>
    <property type="evidence" value="ECO:0007669"/>
    <property type="project" value="TreeGrafter"/>
</dbReference>
<evidence type="ECO:0000256" key="10">
    <source>
        <dbReference type="PIRNR" id="PIRNR010340"/>
    </source>
</evidence>
<sequence>MTLYDVGPQRRSLLADSATCGLFPPQLLRIIRSETTTTKRPAADNTTTETTAITTSGQGPASFLDAVAQAALLPRLTGPLFGHFRPLFADICARWLLHARRGVRDDTVVASFARLLPLAPYLSVLLDRYLAETDASLLAENASSTLSTDPQPEDLCARLLALWRLVHFDTPAYGCLVPADLQQFFRHRSPPVRLLAIRLFGLVHAAADFKTDALLRQFVHEHDSLAADMDGTEIDYTFLTLHEHARCDEWWKRADAINAEIEAVTRPDDPESTLILPLTPLVAAWGRTVVPRSGLSSSPQSPSSASASSPSALVRTAATVANLEALACRLLQTEPVLLRGPAGAGKTSLVREAARALGMEARLVTLHLNEQTDAKTLLGLYTTGAKPGSFEWRPGILTTAVQEGRWVLIEDLDRAPTDVMSTLLPLIERRALVIASRRETVRAPRSFRLFATVRTAANTNNTTRSLLGERLWQVLPVTPLPADQLEQILRETFPALHALVPDILAVFGRLTGSSSVERPATLRDLLKWCRPDWNTFSGVGRGRAKDERVRLALGLQIAQALRITPAVAEHALLAHEPALRETERQLVVGRATLSKARHAVGVPSSRLFATTAHARRLLEQIAVAVQLHESLLLVGETGIGKTTVIQQLAAQLGRRLVVVNLSQQSEVGDLLGGFKPVSARSLAVPLRDEFDALFAATGISADRNERYLGRIASSVARGRWADVCRLWQQAPRMFDQIVEKLGADTDSADTTDTTNPKRRKTESKRRALLDLRPRWDRFARRLDQFAQQVAGGSGAFAFAFVEGKIVQAVRNGDWLLLDEINLASPDTLESVADLLSTGPADCPTILLAETGAIDRVRAHPDFRVFGAMNPATDVGKRDLPPGLRSRFTELHVASPDRSVQDLVPIVKTYLRANPRATDRVVERVARLYLAIKALALDRRLVDGAGEVPHYSLRTLTRVLRYVDDVAPSYGLDRALYEGFCMGFLTLLCQASEDLVMPLIVQHLFGTGVGADISKNKSAAALNRQRSVLTQPPREPPLHPDGRTYVRFTSTDGARQYWLQQGADALQERADYIRTPYVERNLLNLVRATSTGRFPILIQGPTSAGKTSMIEFLAHFSGNRFVRINNHEHTDLQEYLGSYAAGPDGRLRFQEGVLVRAMRQGHWIVLDELNLAPTDVLEALNRLLDDNRELLVPETQEIVRPHPRFMLFATQNPAGLYGGRKVLSRAFRNRFLELHFDDIPEAELGHILQMRCRATAPSDCERIVTVYRELSRLRQTSRVFEQKNSFATLRDLFRWALREADNRDQIAAHGFMLLAERVRDDDERQAVRRVIETVFRTKIDVDLLYGPAALPSSLATSTSVVWTKAMRRLFVLVSHALRSCEPVLLVGETGCGKTTVCQLLAEAAGRPLHIVNAHQNTETGDLIGSQRPVRNRAAVLASLQANVEEALRVAEDGSAPASHEDTPEDTPSLSSLLQRYHTLPPPVLARLPPDLVARISRDEPRSKALFEWADGSLVQAMQSGAFFLLDEISLADDSVLERLNSVLEPQRRLLLAEKGAAETAAATVDAADGFQFLATMNPGGDFGKKELSPALRNRFTEIWVPALADGDDVHAIVSAVLRPHVRILAPVIVDFAAWFSRSFGPAAAGSAAGSASPFSIRDILVWAQFVNRCDHPEEADTALVHGAATVFIDALGANPSAMVSADPAVAAQQRALCLTHLNHLLADHHARNPQLGSATVTATASQIYAAEPHIETTDSHFSVGSFSIERVTNSPNGLSTSSSLPFAFDAPTTRQNTMRLVRAMQIGHKPILLEGNPGVGKTTLVAALAAACGQPLTRINLSDQTDLMDLFGTDVPVEGAEAGRFAWRDAPFLQAMQRGEWVLLDEMNLASQSVLEGLNGCLDHRGEVYVAELDQTFRRHPDFRLFAAQNPHHQGGGRKGLPASFVNRFLVVYADVFSEADQLLIAHRRFPAVPPQVVRHVTAFVAALERETVLRRSFGLQGSPWEFNLRDTLRWLELASSTATPFAALSSSAPNFLDIAIRQRFRTARDRREVQRLFAAAFDAPHRPHSRYHAVGSATAQIGLALLSRSRLSQPTAAFPGFDPRPRLAELESVLLCVQHNLPCILVGPSGCGKSALLQHVAALAGKPLVVFPLSADVDAMDLVGGFEQADPVRDVYAGLADLKDVLNIFLLEHAADENNNDHDHHAATLMQALGITTTTTPDSEAAHFAHVADCIGRLAPLIDSRSPLAAALEAAHDRLQQPLTLASPRFEWLDSIIVRAAQAGHWLVLDNANLCNASVLDRLNSLLERPQGFLSINEHSQPDGEPRIVALHPDFRIFLTVDPRYGELSRAMRNRSVEIFVDPDTGYSLSRATHIDHIAPVEARLLRFHDLVRHPDPLWLDNLSLDDSALLQRFFHTVNAGRLLREADDQTRSRLLLRIRVALSYLGIAEAAPLRNAILHQYTQFSDSAAHPDALLVYDQPLHPLQNSLLVQSLMSSSSDLGVLPTWLWWLGLCYQTTARVSFALEDLLLHRQKAAGHLSKLGLLNRLQRSSLAAQVAVVARDSTAPVFAFLSETMKELQSCMVASVDLVRTQIATNRGKDVRHLLNVASHIWWQTHALTTQSSFDEARFQAHLGHSRSLLRGFKADMQALQHEVESELLKPANVLLTFVANMLHRLAHDFADGFSLSTGLSMNLLWPLFRPTPIPDEPAFRQVVAMERLAARFDNLKWRVPNASAVDLGHVITSLADAYRLLRVDSTDSAALVQAVTDEITSLESLVATGQVPSVPLFADVFEAVRQLHVLYGNAGQLDDQIKTLVLSDLPTFAQLRLHGSVGPAHQLQAVDYLLSQLSALRPWSGTLSSQLLRKSEHVISSSALASLRSLEKELPLVGRLVTRASASLSADPVAKLNDSLWDLLSAVVSCFDNRTSAQVQSADGTDAASLQTHVRALLDAALAHPQIAHVHISASGLVIGSDNVSVPAEKLIWPNLDKSQLSPILQQHFLPVVLALAASRQSSNVHMRQSLSAVAWVQFSVGCIKLYTPDKVFDPFLEWRTEQDFHATLRASLVDESAALRQFEHDFTAQDSTSLRLSLAEEDIRVLDAALVSRQENQSQLQLDSPTSIYRPSSGGAAAELSRLQKDVFNPVLDVTVKDDISSAHFRILSSLLAATGTETTTTEAQQELQLVQHNVVRLIERLLMSQFTAYQDLAVPVANLLRCLQLGLSLSEAAAMAPTSDSSTPWLGVTPFLGGHPMAIEAVSAPLKKTWEFLLFGGVCASVDGPSELSDAATSSAFSPQGRRCIAECFHYFFTEWNRKLEADRMAEEAKTNLYRFRGSQEDEEEMDEAEFSELFPTYSGNEDSISTNKKTLAKWDLSADVSRIHRDILQPSRPPTDTILDFCKTIARKAAKEIDVDGVPSKQAISNSEFLPATLLAVDDTLRSLQTSVVAASSGKFNFYTDTNLPEARKLVALVHEVEAKFRSLQRVDEIGHLQPLADVVLGCERVLELEFSEPLAKGITMVEKLHEALYEWQFRGYASRQYLTPTLYDRVTATLVSWRKLELSTWSRLFDSESDKCRQDAGVWWFIAYQAAVAGPMSILLGQDENSNSTSNSLAYHVEQLLKELSSYLSSSIMGQFSARLDLLRQIGAHIGLLIQDYPAMAVIQNAVKNLVAFYSRYESKAIESVKKGREGLQKKMNDVLLLASWRDTNIDALRESARKSHLKLFRLVRKFRAVLGQPMLSIIKSGLPDDAEQEIVRGSEELGAVLDSIDIDLSRSQAATKLCADLIPDWGDDAHTRRLAGVDRIVSIMNRASAIPASTLDASDVVSSFVKDLLTSMSELRKETPGLLTEETKDAVKHLKTRKIRLFDETVKAVRQMGFSSNLGTSRLAAQASLPLIFSGSSGLTAMRLPEELDFAGLEYSFHKLVDLAPQFREALYEHHSDLQRITARRTVGYLEGILYVALRQREILTASARSLSALDAQVAHVDSLSASLVDDGKGGNKNVAVETCRSGHARTLRWLVAITQVGVHLAEVHDRLADVDCKSVRTQLAAWASKFDGLRIKLEASLPGLPDGFVSSVTLVLRSQIDEEVARFASELEQRIEERPDLAYILQQIKLWTVADASDEAERAMTAAASDGLPSFTDKALDLSKMLLDAVQKFNKAVTELPTSIEQTAWLVEYNAKLSTAVKSLHVDTVLSSIQKCIDLLRCNYSAPHSTSATALLCVLLPLLQQYTATFRRTLMRLAALHRSTCQLGHRLSRAFVEISSQGFCTPPEKSDDSSGQTNGKLEEGTGLGDGEGAEDISKDIQPDEDLSELAQTANKEQQEKGDGIEDEKDAIDMGNDEMEGEMGSAAGDDEDEDKDGDDNEGEDEEDDMDEEAGDVDDLDPTAVDEKMWDGEDAKDTEKEQQGNESKGQKNDEEQVAAADDKSQSKAADEAAVGEEGGDAEEEKKGEEEDDEKKEGDDGDDVDDDIGSDDEQVGPQQELNRQDQNVEENDALDLPDDMELDDGDDSNDGGGDELDDLADLEEGKEEEGGVDDSAQEEKRGKEEEEGPDAKKEEEDEAIGDETVQTDKMAEDDEAEKDEDKEGDDEQKDGEQATEEDGMDVDEDGDQAEEAPKQPPVNDVQADSKDTAAPSDMQSGVGPEQQEDNAAADQEQADQNENNNSAKRDQGETGQDADEKDTIDGGANGTMTNRDAAQPEEPSSADNANEQQQQQQQPFKKLGDVLERWHRTQREIKQAEDGSQDQEVQDENSADQAAEKEFQHLHDEEAVASTQAMGAADDDEARPVNDAMAIEDEADGGKNEKSEEKQTQQANEESDDGSDVAEDDKMQDDDGDDADDDGAMKTEGDDGQAGASMQRGAYDDVDEDDGASSDGDPDEQDGVDQESESDEEDDGANADEEALLATQLLSSTRLEDDEEGAELMSLDEAMSQWTAFQQSTHGLSVALAAQLRLILSPSQATRLSGGFRTGKRLSIRKIIPYIASGYKRDKIWMRRSVPTKRAYQIMLCVDDSKSMAEAGASASASASALSRVSPGHLALSSLVMVARALAMLEAGQVGVFGFGARVFAAHGLLDAEPFGGSAGGGGAGGGLQGAAALRRFTFRQDRTDVAQLLRTTIDTFRQAREAALGGSASADLWQLALVLSDGLTPSSAHERIRRLLREAAESRIMIVFVVLDGPSGSSASGQPAADSVLDLKEAKFVRDPTTGENRVVIERYLDTFPFPYYLIVHNLDDLPAALAGLLRTWFAEVNS</sequence>
<evidence type="ECO:0000256" key="7">
    <source>
        <dbReference type="ARBA" id="ARBA00022840"/>
    </source>
</evidence>
<feature type="region of interest" description="Disordered" evidence="11">
    <location>
        <begin position="4261"/>
        <end position="4295"/>
    </location>
</feature>
<evidence type="ECO:0000256" key="3">
    <source>
        <dbReference type="ARBA" id="ARBA00007188"/>
    </source>
</evidence>
<feature type="compositionally biased region" description="Acidic residues" evidence="11">
    <location>
        <begin position="4734"/>
        <end position="4745"/>
    </location>
</feature>
<dbReference type="STRING" id="655863.F0XAN6"/>
<dbReference type="GO" id="GO:0016887">
    <property type="term" value="F:ATP hydrolysis activity"/>
    <property type="evidence" value="ECO:0007669"/>
    <property type="project" value="InterPro"/>
</dbReference>
<dbReference type="FunFam" id="3.40.50.300:FF:001368">
    <property type="entry name" value="Midasin"/>
    <property type="match status" value="1"/>
</dbReference>
<dbReference type="InterPro" id="IPR011704">
    <property type="entry name" value="ATPase_dyneun-rel_AAA"/>
</dbReference>
<feature type="domain" description="AAA+ ATPase" evidence="12">
    <location>
        <begin position="1091"/>
        <end position="1236"/>
    </location>
</feature>
<evidence type="ECO:0000259" key="12">
    <source>
        <dbReference type="SMART" id="SM00382"/>
    </source>
</evidence>
<dbReference type="Proteomes" id="UP000007796">
    <property type="component" value="Unassembled WGS sequence"/>
</dbReference>
<organism evidence="14">
    <name type="scientific">Grosmannia clavigera (strain kw1407 / UAMH 11150)</name>
    <name type="common">Blue stain fungus</name>
    <name type="synonym">Graphiocladiella clavigera</name>
    <dbReference type="NCBI Taxonomy" id="655863"/>
    <lineage>
        <taxon>Eukaryota</taxon>
        <taxon>Fungi</taxon>
        <taxon>Dikarya</taxon>
        <taxon>Ascomycota</taxon>
        <taxon>Pezizomycotina</taxon>
        <taxon>Sordariomycetes</taxon>
        <taxon>Sordariomycetidae</taxon>
        <taxon>Ophiostomatales</taxon>
        <taxon>Ophiostomataceae</taxon>
        <taxon>Leptographium</taxon>
    </lineage>
</organism>
<dbReference type="SUPFAM" id="SSF52540">
    <property type="entry name" value="P-loop containing nucleoside triphosphate hydrolases"/>
    <property type="match status" value="6"/>
</dbReference>
<feature type="domain" description="AAA+ ATPase" evidence="12">
    <location>
        <begin position="332"/>
        <end position="456"/>
    </location>
</feature>
<feature type="compositionally biased region" description="Acidic residues" evidence="11">
    <location>
        <begin position="4445"/>
        <end position="4469"/>
    </location>
</feature>
<comment type="subcellular location">
    <subcellularLocation>
        <location evidence="1">Nucleus</location>
        <location evidence="1">Nucleolus</location>
    </subcellularLocation>
    <subcellularLocation>
        <location evidence="2">Nucleus</location>
        <location evidence="2">Nucleoplasm</location>
    </subcellularLocation>
</comment>
<keyword evidence="5" id="KW-0597">Phosphoprotein</keyword>
<dbReference type="eggNOG" id="KOG1808">
    <property type="taxonomic scope" value="Eukaryota"/>
</dbReference>
<keyword evidence="9 10" id="KW-0539">Nucleus</keyword>
<evidence type="ECO:0000256" key="11">
    <source>
        <dbReference type="SAM" id="MobiDB-lite"/>
    </source>
</evidence>
<feature type="compositionally biased region" description="Acidic residues" evidence="11">
    <location>
        <begin position="4482"/>
        <end position="4531"/>
    </location>
</feature>
<evidence type="ECO:0000256" key="9">
    <source>
        <dbReference type="ARBA" id="ARBA00023242"/>
    </source>
</evidence>
<dbReference type="InParanoid" id="F0XAN6"/>
<dbReference type="SMART" id="SM00382">
    <property type="entry name" value="AAA"/>
    <property type="match status" value="6"/>
</dbReference>
<feature type="region of interest" description="Disordered" evidence="11">
    <location>
        <begin position="34"/>
        <end position="55"/>
    </location>
</feature>
<dbReference type="Pfam" id="PF21108">
    <property type="entry name" value="MDN1_4th"/>
    <property type="match status" value="1"/>
</dbReference>
<dbReference type="GO" id="GO:0005654">
    <property type="term" value="C:nucleoplasm"/>
    <property type="evidence" value="ECO:0007669"/>
    <property type="project" value="UniProtKB-SubCell"/>
</dbReference>
<feature type="compositionally biased region" description="Acidic residues" evidence="11">
    <location>
        <begin position="4345"/>
        <end position="4377"/>
    </location>
</feature>
<feature type="domain" description="AAA+ ATPase" evidence="12">
    <location>
        <begin position="1378"/>
        <end position="1604"/>
    </location>
</feature>
<feature type="compositionally biased region" description="Low complexity" evidence="11">
    <location>
        <begin position="46"/>
        <end position="55"/>
    </location>
</feature>
<evidence type="ECO:0000256" key="4">
    <source>
        <dbReference type="ARBA" id="ARBA00017143"/>
    </source>
</evidence>
<dbReference type="GeneID" id="25976926"/>
<dbReference type="GO" id="GO:0005730">
    <property type="term" value="C:nucleolus"/>
    <property type="evidence" value="ECO:0007669"/>
    <property type="project" value="UniProtKB-SubCell"/>
</dbReference>
<keyword evidence="8 10" id="KW-0143">Chaperone</keyword>
<dbReference type="GO" id="GO:0000055">
    <property type="term" value="P:ribosomal large subunit export from nucleus"/>
    <property type="evidence" value="ECO:0007669"/>
    <property type="project" value="TreeGrafter"/>
</dbReference>
<dbReference type="FunFam" id="3.40.50.300:FF:000142">
    <property type="entry name" value="Midasin"/>
    <property type="match status" value="1"/>
</dbReference>
<dbReference type="InterPro" id="IPR012099">
    <property type="entry name" value="Midasin"/>
</dbReference>
<feature type="compositionally biased region" description="Basic and acidic residues" evidence="11">
    <location>
        <begin position="4791"/>
        <end position="4802"/>
    </location>
</feature>
<evidence type="ECO:0000256" key="2">
    <source>
        <dbReference type="ARBA" id="ARBA00004642"/>
    </source>
</evidence>
<evidence type="ECO:0000256" key="1">
    <source>
        <dbReference type="ARBA" id="ARBA00004604"/>
    </source>
</evidence>
<gene>
    <name evidence="13" type="ORF">CMQ_3788</name>
</gene>
<dbReference type="InterPro" id="IPR036465">
    <property type="entry name" value="vWFA_dom_sf"/>
</dbReference>
<feature type="compositionally biased region" description="Polar residues" evidence="11">
    <location>
        <begin position="4471"/>
        <end position="4480"/>
    </location>
</feature>
<feature type="compositionally biased region" description="Basic and acidic residues" evidence="11">
    <location>
        <begin position="4532"/>
        <end position="4549"/>
    </location>
</feature>
<evidence type="ECO:0000313" key="13">
    <source>
        <dbReference type="EMBL" id="EFX05719.1"/>
    </source>
</evidence>
<feature type="region of interest" description="Disordered" evidence="11">
    <location>
        <begin position="4309"/>
        <end position="4889"/>
    </location>
</feature>
<feature type="compositionally biased region" description="Acidic residues" evidence="11">
    <location>
        <begin position="4566"/>
        <end position="4605"/>
    </location>
</feature>
<dbReference type="EMBL" id="GL629735">
    <property type="protein sequence ID" value="EFX05719.1"/>
    <property type="molecule type" value="Genomic_DNA"/>
</dbReference>
<proteinExistence type="inferred from homology"/>
<feature type="domain" description="AAA+ ATPase" evidence="12">
    <location>
        <begin position="2115"/>
        <end position="2362"/>
    </location>
</feature>
<dbReference type="InterPro" id="IPR048617">
    <property type="entry name" value="MDN1_AAA_lid_4"/>
</dbReference>
<feature type="compositionally biased region" description="Basic and acidic residues" evidence="11">
    <location>
        <begin position="4713"/>
        <end position="4732"/>
    </location>
</feature>
<feature type="domain" description="AAA+ ATPase" evidence="12">
    <location>
        <begin position="1802"/>
        <end position="1993"/>
    </location>
</feature>
<evidence type="ECO:0000256" key="8">
    <source>
        <dbReference type="ARBA" id="ARBA00023186"/>
    </source>
</evidence>
<evidence type="ECO:0000313" key="14">
    <source>
        <dbReference type="Proteomes" id="UP000007796"/>
    </source>
</evidence>
<dbReference type="SUPFAM" id="SSF53300">
    <property type="entry name" value="vWA-like"/>
    <property type="match status" value="1"/>
</dbReference>
<evidence type="ECO:0000256" key="5">
    <source>
        <dbReference type="ARBA" id="ARBA00022553"/>
    </source>
</evidence>
<feature type="compositionally biased region" description="Acidic residues" evidence="11">
    <location>
        <begin position="4855"/>
        <end position="4889"/>
    </location>
</feature>
<feature type="compositionally biased region" description="Basic and acidic residues" evidence="11">
    <location>
        <begin position="4749"/>
        <end position="4761"/>
    </location>
</feature>
<evidence type="ECO:0000256" key="6">
    <source>
        <dbReference type="ARBA" id="ARBA00022741"/>
    </source>
</evidence>
<dbReference type="GO" id="GO:0005524">
    <property type="term" value="F:ATP binding"/>
    <property type="evidence" value="ECO:0007669"/>
    <property type="project" value="UniProtKB-KW"/>
</dbReference>
<feature type="compositionally biased region" description="Acidic residues" evidence="11">
    <location>
        <begin position="4429"/>
        <end position="4438"/>
    </location>
</feature>
<feature type="domain" description="AAA+ ATPase" evidence="12">
    <location>
        <begin position="627"/>
        <end position="897"/>
    </location>
</feature>
<keyword evidence="7 10" id="KW-0067">ATP-binding</keyword>
<dbReference type="FunCoup" id="F0XAN6">
    <property type="interactions" value="755"/>
</dbReference>
<feature type="compositionally biased region" description="Basic and acidic residues" evidence="11">
    <location>
        <begin position="4381"/>
        <end position="4426"/>
    </location>
</feature>
<dbReference type="Pfam" id="PF07728">
    <property type="entry name" value="AAA_5"/>
    <property type="match status" value="9"/>
</dbReference>
<accession>F0XAN6</accession>
<dbReference type="PIRSF" id="PIRSF010340">
    <property type="entry name" value="Midasin"/>
    <property type="match status" value="1"/>
</dbReference>
<dbReference type="Gene3D" id="3.40.50.300">
    <property type="entry name" value="P-loop containing nucleotide triphosphate hydrolases"/>
    <property type="match status" value="7"/>
</dbReference>
<comment type="similarity">
    <text evidence="3 10">Belongs to the midasin family.</text>
</comment>
<dbReference type="OrthoDB" id="5186at2759"/>
<name>F0XAN6_GROCL</name>
<dbReference type="FunFam" id="3.40.50.300:FF:000712">
    <property type="entry name" value="Midasin"/>
    <property type="match status" value="1"/>
</dbReference>
<dbReference type="CDD" id="cd00009">
    <property type="entry name" value="AAA"/>
    <property type="match status" value="1"/>
</dbReference>
<dbReference type="Pfam" id="PF17867">
    <property type="entry name" value="AAA_lid_7"/>
    <property type="match status" value="3"/>
</dbReference>
<dbReference type="HOGENOM" id="CLU_000050_0_2_1"/>
<comment type="function">
    <text evidence="10">Nuclear chaperone required for maturation and nuclear export of pre-60S ribosome subunits.</text>
</comment>
<dbReference type="FunFam" id="3.40.50.300:FF:000582">
    <property type="entry name" value="Midasin"/>
    <property type="match status" value="1"/>
</dbReference>
<dbReference type="InterPro" id="IPR041190">
    <property type="entry name" value="Midasin_AAA_lid_5"/>
</dbReference>
<reference evidence="13 14" key="1">
    <citation type="journal article" date="2011" name="Proc. Natl. Acad. Sci. U.S.A.">
        <title>Genome and transcriptome analyses of the mountain pine beetle-fungal symbiont Grosmannia clavigera, a lodgepole pine pathogen.</title>
        <authorList>
            <person name="DiGuistini S."/>
            <person name="Wang Y."/>
            <person name="Liao N.Y."/>
            <person name="Taylor G."/>
            <person name="Tanguay P."/>
            <person name="Feau N."/>
            <person name="Henrissat B."/>
            <person name="Chan S.K."/>
            <person name="Hesse-Orce U."/>
            <person name="Alamouti S.M."/>
            <person name="Tsui C.K.M."/>
            <person name="Docking R.T."/>
            <person name="Levasseur A."/>
            <person name="Haridas S."/>
            <person name="Robertson G."/>
            <person name="Birol I."/>
            <person name="Holt R.A."/>
            <person name="Marra M.A."/>
            <person name="Hamelin R.C."/>
            <person name="Hirst M."/>
            <person name="Jones S.J.M."/>
            <person name="Bohlmann J."/>
            <person name="Breuil C."/>
        </authorList>
    </citation>
    <scope>NUCLEOTIDE SEQUENCE [LARGE SCALE GENOMIC DNA]</scope>
    <source>
        <strain evidence="14">kw1407 / UAMH 11150</strain>
    </source>
</reference>
<dbReference type="InterPro" id="IPR027417">
    <property type="entry name" value="P-loop_NTPase"/>
</dbReference>
<dbReference type="RefSeq" id="XP_014175201.1">
    <property type="nucleotide sequence ID" value="XM_014319726.1"/>
</dbReference>
<feature type="compositionally biased region" description="Acidic residues" evidence="11">
    <location>
        <begin position="4322"/>
        <end position="4338"/>
    </location>
</feature>
<dbReference type="Pfam" id="PF17865">
    <property type="entry name" value="AAA_lid_5"/>
    <property type="match status" value="1"/>
</dbReference>
<dbReference type="InterPro" id="IPR040848">
    <property type="entry name" value="AAA_lid_7"/>
</dbReference>
<feature type="compositionally biased region" description="Low complexity" evidence="11">
    <location>
        <begin position="4640"/>
        <end position="4656"/>
    </location>
</feature>
<dbReference type="PANTHER" id="PTHR48103">
    <property type="entry name" value="MIDASIN-RELATED"/>
    <property type="match status" value="1"/>
</dbReference>